<proteinExistence type="predicted"/>
<keyword evidence="1" id="KW-0472">Membrane</keyword>
<dbReference type="GO" id="GO:0004519">
    <property type="term" value="F:endonuclease activity"/>
    <property type="evidence" value="ECO:0007669"/>
    <property type="project" value="UniProtKB-KW"/>
</dbReference>
<keyword evidence="3" id="KW-0934">Plastid</keyword>
<evidence type="ECO:0000256" key="1">
    <source>
        <dbReference type="SAM" id="Phobius"/>
    </source>
</evidence>
<keyword evidence="1" id="KW-1133">Transmembrane helix</keyword>
<dbReference type="SUPFAM" id="SSF55608">
    <property type="entry name" value="Homing endonucleases"/>
    <property type="match status" value="2"/>
</dbReference>
<dbReference type="InterPro" id="IPR004860">
    <property type="entry name" value="LAGLIDADG_dom"/>
</dbReference>
<dbReference type="InterPro" id="IPR027434">
    <property type="entry name" value="Homing_endonucl"/>
</dbReference>
<protein>
    <submittedName>
        <fullName evidence="3">Putative site-specific DNA endonuclease</fullName>
    </submittedName>
</protein>
<feature type="transmembrane region" description="Helical" evidence="1">
    <location>
        <begin position="25"/>
        <end position="44"/>
    </location>
</feature>
<feature type="domain" description="Homing endonuclease LAGLIDADG" evidence="2">
    <location>
        <begin position="236"/>
        <end position="346"/>
    </location>
</feature>
<dbReference type="InterPro" id="IPR051289">
    <property type="entry name" value="LAGLIDADG_Endonuclease"/>
</dbReference>
<keyword evidence="1" id="KW-0812">Transmembrane</keyword>
<dbReference type="Pfam" id="PF00961">
    <property type="entry name" value="LAGLIDADG_1"/>
    <property type="match status" value="2"/>
</dbReference>
<keyword evidence="3" id="KW-0378">Hydrolase</keyword>
<dbReference type="PANTHER" id="PTHR36181:SF2">
    <property type="entry name" value="INTRON-ENCODED ENDONUCLEASE AI3-RELATED"/>
    <property type="match status" value="1"/>
</dbReference>
<accession>M9P823</accession>
<feature type="domain" description="Homing endonuclease LAGLIDADG" evidence="2">
    <location>
        <begin position="107"/>
        <end position="209"/>
    </location>
</feature>
<dbReference type="AlphaFoldDB" id="M9P823"/>
<sequence length="390" mass="45057">MVRPKYTWLELRQNLLSRSNQPETLHLFGFISALCVGFVLPTAIPGSINNSTKFLTCDFNQTIFKWNGSSETIRETANQLPWTQLNFDDYYKRVGKKNNDHNFLTWLVGFIEGDGSFGSRSQVVEVTGSRFDINAKTGRGELEIVQKDAKLLYNLRSNLGFGKITSFIRNGETYWRYYTSKREHILHFVALLNGNLVLEKRREQFTHWVNQLNFCWNLNIEIKTIVPKPSLTNAWLCGFIEADGGFYSNVNNNFRRGKLPNGNQRYGFFLKMYITQKGELNVLTEIQALLGSTNKIREITNGSTGVKYNRLEIAKADCRTKIIQYFTNFPLQGKKKIDFLRWTRVHGYQQRNVSLSPGSAKKLARLINNLQTENDFMNFDIPSIDSHKKI</sequence>
<dbReference type="PANTHER" id="PTHR36181">
    <property type="entry name" value="INTRON-ENCODED ENDONUCLEASE AI3-RELATED"/>
    <property type="match status" value="1"/>
</dbReference>
<name>M9P823_9CHLO</name>
<reference evidence="3" key="1">
    <citation type="journal article" date="2013" name="Mol. Biol. Evol.">
        <title>Organelle genome complexity scales positively with organism size in volvocine green algae.</title>
        <authorList>
            <person name="Smith D.R."/>
            <person name="Hamaji T."/>
            <person name="Olson B.J."/>
            <person name="Durand P.M."/>
            <person name="Ferris P."/>
            <person name="Michod R.E."/>
            <person name="Featherston J."/>
            <person name="Nozaki H."/>
            <person name="Keeling P.J."/>
        </authorList>
    </citation>
    <scope>NUCLEOTIDE SEQUENCE</scope>
    <source>
        <strain evidence="3">NIES-1363</strain>
    </source>
</reference>
<dbReference type="GO" id="GO:0005739">
    <property type="term" value="C:mitochondrion"/>
    <property type="evidence" value="ECO:0007669"/>
    <property type="project" value="UniProtKB-ARBA"/>
</dbReference>
<evidence type="ECO:0000259" key="2">
    <source>
        <dbReference type="Pfam" id="PF00961"/>
    </source>
</evidence>
<keyword evidence="3" id="KW-0255">Endonuclease</keyword>
<keyword evidence="3" id="KW-0540">Nuclease</keyword>
<organism evidence="3">
    <name type="scientific">Pleodorina starrii</name>
    <dbReference type="NCBI Taxonomy" id="330485"/>
    <lineage>
        <taxon>Eukaryota</taxon>
        <taxon>Viridiplantae</taxon>
        <taxon>Chlorophyta</taxon>
        <taxon>core chlorophytes</taxon>
        <taxon>Chlorophyceae</taxon>
        <taxon>CS clade</taxon>
        <taxon>Chlamydomonadales</taxon>
        <taxon>Volvocaceae</taxon>
        <taxon>Pleodorina</taxon>
    </lineage>
</organism>
<dbReference type="EMBL" id="JX977846">
    <property type="protein sequence ID" value="AFY64417.1"/>
    <property type="molecule type" value="Genomic_DNA"/>
</dbReference>
<evidence type="ECO:0000313" key="3">
    <source>
        <dbReference type="EMBL" id="AFY64417.1"/>
    </source>
</evidence>
<gene>
    <name evidence="3" type="primary">orf390</name>
</gene>
<geneLocation type="plastid" evidence="3"/>
<dbReference type="RefSeq" id="YP_007890176.1">
    <property type="nucleotide sequence ID" value="NC_021109.1"/>
</dbReference>
<dbReference type="Gene3D" id="3.10.28.10">
    <property type="entry name" value="Homing endonucleases"/>
    <property type="match status" value="2"/>
</dbReference>
<dbReference type="GeneID" id="15332246"/>